<dbReference type="Pfam" id="PF07727">
    <property type="entry name" value="RVT_2"/>
    <property type="match status" value="1"/>
</dbReference>
<gene>
    <name evidence="8" type="ORF">PCOR1329_LOCUS64355</name>
</gene>
<dbReference type="InterPro" id="IPR000477">
    <property type="entry name" value="RT_dom"/>
</dbReference>
<feature type="repeat" description="WD" evidence="4">
    <location>
        <begin position="12"/>
        <end position="38"/>
    </location>
</feature>
<keyword evidence="3" id="KW-0479">Metal-binding</keyword>
<dbReference type="InterPro" id="IPR012317">
    <property type="entry name" value="Poly(ADP-ribose)pol_cat_dom"/>
</dbReference>
<dbReference type="PROSITE" id="PS50082">
    <property type="entry name" value="WD_REPEATS_2"/>
    <property type="match status" value="13"/>
</dbReference>
<dbReference type="CDD" id="cd00200">
    <property type="entry name" value="WD40"/>
    <property type="match status" value="2"/>
</dbReference>
<comment type="caution">
    <text evidence="8">The sequence shown here is derived from an EMBL/GenBank/DDBJ whole genome shotgun (WGS) entry which is preliminary data.</text>
</comment>
<dbReference type="EMBL" id="CAUYUJ010018200">
    <property type="protein sequence ID" value="CAK0881547.1"/>
    <property type="molecule type" value="Genomic_DNA"/>
</dbReference>
<evidence type="ECO:0000256" key="6">
    <source>
        <dbReference type="SAM" id="MobiDB-lite"/>
    </source>
</evidence>
<dbReference type="Gene3D" id="2.130.10.10">
    <property type="entry name" value="YVTN repeat-like/Quinoprotein amine dehydrogenase"/>
    <property type="match status" value="7"/>
</dbReference>
<accession>A0ABN9W964</accession>
<feature type="region of interest" description="Disordered" evidence="6">
    <location>
        <begin position="2648"/>
        <end position="2668"/>
    </location>
</feature>
<feature type="repeat" description="WD" evidence="4">
    <location>
        <begin position="1590"/>
        <end position="1631"/>
    </location>
</feature>
<keyword evidence="9" id="KW-1185">Reference proteome</keyword>
<evidence type="ECO:0000259" key="7">
    <source>
        <dbReference type="PROSITE" id="PS50158"/>
    </source>
</evidence>
<dbReference type="SUPFAM" id="SSF56399">
    <property type="entry name" value="ADP-ribosylation"/>
    <property type="match status" value="3"/>
</dbReference>
<dbReference type="SUPFAM" id="SSF50978">
    <property type="entry name" value="WD40 repeat-like"/>
    <property type="match status" value="3"/>
</dbReference>
<feature type="repeat" description="WD" evidence="4">
    <location>
        <begin position="1548"/>
        <end position="1579"/>
    </location>
</feature>
<dbReference type="PROSITE" id="PS50158">
    <property type="entry name" value="ZF_CCHC"/>
    <property type="match status" value="1"/>
</dbReference>
<dbReference type="PANTHER" id="PTHR19848">
    <property type="entry name" value="WD40 REPEAT PROTEIN"/>
    <property type="match status" value="1"/>
</dbReference>
<feature type="coiled-coil region" evidence="5">
    <location>
        <begin position="405"/>
        <end position="474"/>
    </location>
</feature>
<feature type="compositionally biased region" description="Gly residues" evidence="6">
    <location>
        <begin position="340"/>
        <end position="358"/>
    </location>
</feature>
<feature type="region of interest" description="Disordered" evidence="6">
    <location>
        <begin position="3103"/>
        <end position="3136"/>
    </location>
</feature>
<proteinExistence type="predicted"/>
<evidence type="ECO:0000256" key="3">
    <source>
        <dbReference type="PROSITE-ProRule" id="PRU00047"/>
    </source>
</evidence>
<dbReference type="PANTHER" id="PTHR19848:SF8">
    <property type="entry name" value="F-BOX AND WD REPEAT DOMAIN CONTAINING 7"/>
    <property type="match status" value="1"/>
</dbReference>
<dbReference type="Proteomes" id="UP001189429">
    <property type="component" value="Unassembled WGS sequence"/>
</dbReference>
<evidence type="ECO:0000256" key="1">
    <source>
        <dbReference type="ARBA" id="ARBA00022574"/>
    </source>
</evidence>
<feature type="coiled-coil region" evidence="5">
    <location>
        <begin position="3716"/>
        <end position="3757"/>
    </location>
</feature>
<dbReference type="Gene3D" id="3.90.228.10">
    <property type="match status" value="3"/>
</dbReference>
<organism evidence="8 9">
    <name type="scientific">Prorocentrum cordatum</name>
    <dbReference type="NCBI Taxonomy" id="2364126"/>
    <lineage>
        <taxon>Eukaryota</taxon>
        <taxon>Sar</taxon>
        <taxon>Alveolata</taxon>
        <taxon>Dinophyceae</taxon>
        <taxon>Prorocentrales</taxon>
        <taxon>Prorocentraceae</taxon>
        <taxon>Prorocentrum</taxon>
    </lineage>
</organism>
<dbReference type="Pfam" id="PF00078">
    <property type="entry name" value="RVT_1"/>
    <property type="match status" value="1"/>
</dbReference>
<dbReference type="Pfam" id="PF00400">
    <property type="entry name" value="WD40"/>
    <property type="match status" value="14"/>
</dbReference>
<feature type="repeat" description="WD" evidence="4">
    <location>
        <begin position="1339"/>
        <end position="1375"/>
    </location>
</feature>
<feature type="compositionally biased region" description="Basic residues" evidence="6">
    <location>
        <begin position="2163"/>
        <end position="2176"/>
    </location>
</feature>
<dbReference type="InterPro" id="IPR001680">
    <property type="entry name" value="WD40_rpt"/>
</dbReference>
<evidence type="ECO:0000256" key="4">
    <source>
        <dbReference type="PROSITE-ProRule" id="PRU00221"/>
    </source>
</evidence>
<feature type="region of interest" description="Disordered" evidence="6">
    <location>
        <begin position="3586"/>
        <end position="3605"/>
    </location>
</feature>
<feature type="repeat" description="WD" evidence="4">
    <location>
        <begin position="1255"/>
        <end position="1296"/>
    </location>
</feature>
<evidence type="ECO:0000256" key="2">
    <source>
        <dbReference type="ARBA" id="ARBA00022737"/>
    </source>
</evidence>
<feature type="repeat" description="WD" evidence="4">
    <location>
        <begin position="1674"/>
        <end position="1715"/>
    </location>
</feature>
<keyword evidence="3" id="KW-0862">Zinc</keyword>
<protein>
    <recommendedName>
        <fullName evidence="7">CCHC-type domain-containing protein</fullName>
    </recommendedName>
</protein>
<feature type="repeat" description="WD" evidence="4">
    <location>
        <begin position="39"/>
        <end position="75"/>
    </location>
</feature>
<feature type="domain" description="CCHC-type" evidence="7">
    <location>
        <begin position="2234"/>
        <end position="2250"/>
    </location>
</feature>
<dbReference type="SMART" id="SM00320">
    <property type="entry name" value="WD40"/>
    <property type="match status" value="13"/>
</dbReference>
<reference evidence="8" key="1">
    <citation type="submission" date="2023-10" db="EMBL/GenBank/DDBJ databases">
        <authorList>
            <person name="Chen Y."/>
            <person name="Shah S."/>
            <person name="Dougan E. K."/>
            <person name="Thang M."/>
            <person name="Chan C."/>
        </authorList>
    </citation>
    <scope>NUCLEOTIDE SEQUENCE [LARGE SCALE GENOMIC DNA]</scope>
</reference>
<keyword evidence="5" id="KW-0175">Coiled coil</keyword>
<feature type="repeat" description="WD" evidence="4">
    <location>
        <begin position="1171"/>
        <end position="1212"/>
    </location>
</feature>
<evidence type="ECO:0000313" key="9">
    <source>
        <dbReference type="Proteomes" id="UP001189429"/>
    </source>
</evidence>
<feature type="repeat" description="WD" evidence="4">
    <location>
        <begin position="1213"/>
        <end position="1254"/>
    </location>
</feature>
<name>A0ABN9W964_9DINO</name>
<feature type="region of interest" description="Disordered" evidence="6">
    <location>
        <begin position="539"/>
        <end position="563"/>
    </location>
</feature>
<sequence length="4824" mass="531275">MRFCVVASLCLDGTRILSGSEDKTLKLWLARDGALQQTLSGHGGRVRCCCFSPDGKRIASGSDREKVLRLWDTESQPEPSHKRQKTDGVPANRYDFDLNEHFLFHGTVPSALEKICKGGFNPQRGGATTGKLFGTAAYFAANSSKADDYTEERANQLAKNATRTLIVARVALGESFRTLRPMQKATKPPDNDDGVDFDSVWADTSTNGGCVDHLEVMTYSEAQALPVALVDYRPGFREHVRSRHGEPPARLWFLSQDAGAPRAMSPGWYCGKCGFYNYGHRRVCRQSGCDGCNPVQAARPDQSYWAQYSVPGGVWYQGPPVLRQGDGGKGGGKHDKGGKKGLGGGKSPQGGKGPGGGQPPRALAQEEREMWMATSEEQFAVLGQSLSQSHRDQLADARAMANFGLQGAQAEAQQANLQIGKFSQQVLHQKQRLAKLEEQAQQAIMAAVVAKQQLQETEKQLGEAKRRAAEHLGAQGLAQQIATDAFEVPIKEGAVDALRAAMAVVAQQAAAAMQGSQPGGAAASGGTVGAAAAGAGAGAASAGGAGAGAQTPGAQGAAGGGADTERDVKMVEADGGVLLDLRSQLESDGKLTDPEVQATIQSLFSKATQRLEEEKAEVAKRDRRSRSPGSVFTAEQAKDTYADFCALAEQELVNTYQIDPAQADGCKGQDKQVQDLLKKGKGAAHDPVGEAERWENKHARTYMYGGKGKNCEMATWKQALLNGAARASKFFSGCALIDLEKAYERITREQLIRACNKHGFSLRRLRFLLLVYSGKRVIKVGEAVSLPFELNATIVAGCSYATTLLKVVLLDVFDDAAKKWPRIGISLMVDDTGLQAVGDQKHVRTQLVRCTLFVCRSLEKLEMKVPRRKSILVASDPKLGKQLAWALREFGFKHVQATKNLGVDFKLRTGKGRNVTNKRLKTTRGRVRRFRAIRFSRKPLQNVYRGGPTLAVMYGVSVVGLGDAQLEQLRASTGAAIFGPVKGRSRSLQFLLAEVEKLDPMFAANSLPLQMWVRAVFDSWATGAQMKHAFDYAVKARRDHDNSGMGAAAEALTQPDILFTRALVDSARTEFPKILQGAEYRWAVKPESGVLGCEPHWFRGNQEADSWAKTGAKTLKLWLARDGALQLTLSGHVYWVQCCCFSPDGTRILSGSEDKTLKLWLARDGALQQTLSGHSELVRCCCFSPDGTRILSGSSDKTLKLWLARDGALQQTLSGHGDWVLCCCFSPDGTRILSGSDDKTLKLWLARDGALQQTLSGHRDAVLCCCFSPDGTRILSGSYDKTLKLWLARDGALQQTLSGHGDLVLCCCFSPDGTRILSGSVDETLKLWLARDGALQQTLSGHRDAVWCCCFSPDGKRIASGSDGEKVLRLWDTESQPEPSHKRQKTDGVPANRYDFDLNEHFLFHGTVPSALEKICTGGFNPQRGGETTGKLFGTTAYFAANSSKADDYTEERANQLAKNATRTLIVARVALGESFRTLKHMQKATKPPDNDDGVDFDSVWADTSTNGGCVDHLEVMIYSEAQALPVALVDETLKLWLARDGALQQTLSGHGGGVLCCCFSPDGTRILSGSYDKTLKLWLARDGALQLTLRGHGGCVLCCCFSRDGTRILSGSYDETLKLWLARDGALQQTLSGHGDEVLCCCFSPDGTRILSGSEDGTLKLWLARDGALQQILSGHRDAVLCCCFSPDGTRILSGSYDKTLKLWLARDGALQQTLSGHRDEVLCCCFSPDGTRILSGSDDKTLKLWLARDGALQQTLSGHGGAVRCCCFSPDGTRIASGSDGETVLRLWDTESQPEPSHKRQKTDGVPANRYDFDLNEHFLFHGTVPSALEKICTGGFNPQRGGETTGKLFGTAAYFAANSSKADDYTEERANQLAKNATRTLIVARVALGESFRTLKHMQKATKPPDNDDGVDFDSVWADTSTNGGCVDHLEVMIYSEAQALPVALVDYRPRPRRGRRGLAGAGREAAAAAPSARAPALRRGSCMLADALATAALAVGSVAAGRQLLDTFRGSALKAARRRRYHCGLINFSDTGAAGDSLDSTEYPSHDRDQPQFYSSEATAAWGDSLAAAAAMPQQAAYPTSDPYVNTPDEHYMMEDFFGDSDTESDEDQQDPECTDEAIEAYASNLLPPGVPANRTNITTVLYETYLNIKKRYRAYTKKTTKVRRSNRRYYGRRSGQGKGGFRRQFGKPSHFPVEEQHDPTYFKGGKGKGSSFRGHGKNRKDPVTGEAMKCHECGSDEHLRRNCPKLHHLTHAAVLEWSQIVADGTGIPTDINTDHVTHQERQLRELMTRSFNPQQPQQAVAAEHQHTSILHQLRILDQTANDGEQISARFFPWWNLDVELDETSSFNMANLNDEQIFLLKTKLPGEGREGLLVDTGAHDNLVGNLFIKRVLNILSEQGMMDKVKWQKLPKPINVSGVGKESQLVEWAITIPLKVIANDVKSDTTYTAPVVGTEEDPSTIPALWGIKSMRHQRAVIDLVNNEIHLCGPGRVYINTPHGTSTLKIESSMSGHPLVPCTEFDKHKRKVTFKAEPQYATEHQSDVVHHFSDFIGKQHESGSLKTTMVRLQDGSHTSTIRLEANFDLGAPGMIDHAEAPAAVASLLDLLFKAEHKTTDNSSGDQVMFDVLDEDSTAYPTDAAVRAKERERHRKAQAIDPTHATPSKKKKFKVEQHFDDCGLDDSSLKQALWTLNQTSTEIYDDKDQLMDNEQDQDTCSVFVSSLRGLSGSDTNDKTYSHVPKQFKYDAFTSFMADWSYPAQYSSQSRDHYIDVVEICGGNARTSQILIHRFHETKIGLNFDIIVGIDLLDPTQEAALWQYLKSNKVLITILSVPCTGLAGWQTLNKFTNPETWKQSRQRSYLEIHDLVFTTNPQQPIEWIPTQAHDMIRMLQNAGVPMEVCKMAHDIVDTCRACRMWQRPAPNNMPTMRLSLTFNEYVQGLELQVGDFVDILRKTDKKGITNWIGPCKITDMSDMRDGLVHCKWQGRPMSVRIADIRKALYLEFLHFASSQDSSITSISTVMTQVTKFADSCSRAVLRFGWCVSSTVRYYTIQYGSTYVDWKRILCEDERPEAYWWKISFVQFFFKQTERHRQTDVNDQIQQLTETKEVSDEDFEPGTGVDDRGPPPDSGDGGWRIAEGDDLYCDHRGNEVRLPTTMDEFKAYITSRNPEPLLKRRSTNDDFDQSEFEYFEAPAQQTKHDLVDQSRDMTFHFEREEPVAEFALPWYIANLEFRTKQRIPEGYDLVYFLSKTKLSSQVIKRDLHNLSADDQRQHHEKVISSMKRELQQWLELESVGIMLKRDATNLVDGTWVFKWKIMILDGKEQREVKGRWTLRGFKDRQSQVETFSGTAARYSTRVVNSHACQNEYDLWALDISGAFLKGLTFDEINQMTTDGLIRQVQLIVDAKTASVLRTFKGWEGFNHEKHCLRILRPIWGLKDAPRLFTLKLAQVMNATHHIPSKTDNKLYMRHDNQNKCISLVCGHLDDLKGSSTTSAREELWKALETAFGKCSKHMNKFTYLGVEHEQTTDKKSIYIHQKGYIASIRATQFIGHLWSVIVQKYDLHEGHGYCEKIKYELRELAEAVDSVPTIPSQESPARAAGKGKGSLRYGARKRLAADVPVDPGSDGPADMDDDDFTSDEYLRQVCREEFQPMRGTITAEVSSSVSKTVGENHTTLLIMLSAMQAEVAKQATAVEQQVQSALAPRLDAVSRRFQSQIDEHTAQLLAAETRLDRHDSDIEALREQIAELRKQLAIAAAAPRDEQPPPSSFERADDCTIVVAVSQKPTTQASIVASLQPWLEGLNFTSEDYSIVLRGAAPARRLEVQFKGPSGAAARKARSAMSSLRDQSGWKEFWATPPGAERRRLHLGPDKTPKRIKLEISLRKVRQAVELQYPGRRLFSDKERGALSIGWDKFMQIQVAHGDAPPKICWDIAILARHGMDVETLRAACRDITHPSDPPQRLATWNARALLQAGGDRARTKKSHLSSIRPACTIIAPQEIHQDHHQLVSFIATIANDISVFPSFDQDPASGHIRGGAAILVPPLAGSNGALPTTAQRVLIPGRAHVVAISSASHMADIFNIHNHELSHSDIRHAVEAIKASRLRAQEDPDMYTAFVLGDFNFAVHDALVLAPPAAAVRRGDRRHHGQEPRWREALACLTEIACEELFACSGDTVQIFPPENVTDAELADRTCIRSPDKVRVLGLRNCDLKIISAAVNRATRPALQAPAPPCQRGFMPGRSFVVNILELDVPSRILSVTPHASRDIPAMLPLDVGLAFPSINQDFLMCCLRRMGVTLHKGHLEHVFWIQSGIIQGCPLSGTLRALGAAAFLVDLAEKVEGPQLGLARACADDIGGALRSAQALSEVSQAMSCASAMANLDLKAAKCKVVPLSGPFSAALARDVRGAIAREIPEWIGFEITSQLLYLGIWAVNTLSYVAQFCWPPKSVLQPELTVLAQVFRLPLGALHLDAWPLLLVALLLVRWPLSAAAAALAALDLGGRSRPRPQRAAHAALREASLAARPPRALFTLRLAKIAGQHASSLCYVDWDACQAVLRRCPCSWAWAVIRSWSDGWMTSARVISPHGKRPCAFGCLGKGDTLKHYARCPVLWSALRRALARPFALDFPSRWGMRRPSCQSYSVLAAAYNTYNEAHPCGVKLEFDPALMSAHSHGTSLIRAGIQQHMLFLILLADPLAQGGFRIADGAAVSYFELGLHDADLASDVVVSYFARCTRDAALASVRACSAKGGFQVVDGAVAPYFERCMCDAALASDTVVSCFARCTGDVLASDVDDGMFRALVEDLAALEASLVAQAQTADERLLAGVHRA</sequence>
<keyword evidence="2" id="KW-0677">Repeat</keyword>
<feature type="region of interest" description="Disordered" evidence="6">
    <location>
        <begin position="2163"/>
        <end position="2229"/>
    </location>
</feature>
<dbReference type="Pfam" id="PF00644">
    <property type="entry name" value="PARP"/>
    <property type="match status" value="3"/>
</dbReference>
<dbReference type="InterPro" id="IPR036322">
    <property type="entry name" value="WD40_repeat_dom_sf"/>
</dbReference>
<feature type="repeat" description="WD" evidence="4">
    <location>
        <begin position="1297"/>
        <end position="1338"/>
    </location>
</feature>
<dbReference type="InterPro" id="IPR001878">
    <property type="entry name" value="Znf_CCHC"/>
</dbReference>
<evidence type="ECO:0000256" key="5">
    <source>
        <dbReference type="SAM" id="Coils"/>
    </source>
</evidence>
<feature type="repeat" description="WD" evidence="4">
    <location>
        <begin position="1632"/>
        <end position="1663"/>
    </location>
</feature>
<feature type="repeat" description="WD" evidence="4">
    <location>
        <begin position="1716"/>
        <end position="1757"/>
    </location>
</feature>
<feature type="region of interest" description="Disordered" evidence="6">
    <location>
        <begin position="319"/>
        <end position="361"/>
    </location>
</feature>
<keyword evidence="1 4" id="KW-0853">WD repeat</keyword>
<keyword evidence="3" id="KW-0863">Zinc-finger</keyword>
<dbReference type="PROSITE" id="PS50294">
    <property type="entry name" value="WD_REPEATS_REGION"/>
    <property type="match status" value="10"/>
</dbReference>
<evidence type="ECO:0000313" key="8">
    <source>
        <dbReference type="EMBL" id="CAK0881547.1"/>
    </source>
</evidence>
<dbReference type="InterPro" id="IPR015943">
    <property type="entry name" value="WD40/YVTN_repeat-like_dom_sf"/>
</dbReference>
<dbReference type="InterPro" id="IPR013103">
    <property type="entry name" value="RVT_2"/>
</dbReference>
<feature type="repeat" description="WD" evidence="4">
    <location>
        <begin position="1129"/>
        <end position="1170"/>
    </location>
</feature>